<dbReference type="GO" id="GO:0008081">
    <property type="term" value="F:phosphoric diester hydrolase activity"/>
    <property type="evidence" value="ECO:0007669"/>
    <property type="project" value="InterPro"/>
</dbReference>
<dbReference type="EMBL" id="RAYI01000008">
    <property type="protein sequence ID" value="RLT74291.1"/>
    <property type="molecule type" value="Genomic_DNA"/>
</dbReference>
<dbReference type="InterPro" id="IPR029052">
    <property type="entry name" value="Metallo-depent_PP-like"/>
</dbReference>
<dbReference type="InterPro" id="IPR004843">
    <property type="entry name" value="Calcineurin-like_PHP"/>
</dbReference>
<dbReference type="SUPFAM" id="SSF56300">
    <property type="entry name" value="Metallo-dependent phosphatases"/>
    <property type="match status" value="1"/>
</dbReference>
<dbReference type="InterPro" id="IPR017946">
    <property type="entry name" value="PLC-like_Pdiesterase_TIM-brl"/>
</dbReference>
<evidence type="ECO:0000313" key="3">
    <source>
        <dbReference type="EMBL" id="RLT74291.1"/>
    </source>
</evidence>
<sequence>MKQILSLFVVSLTFCTACSSFKSNRPERDVTVIVAGDLHFDLPPETDQYYHVVTMNRLPGNFSFPADATPGIAGETVQNVDGVIIAGDMFDKARPEILSLYRKRYETGKGEKTIHFPVYPGFGNHDIDPASDNEADNLAGRAFSLHYLDSTLNDKLAKKEILNLHPSSRSYSWNIGDVHFVQAQRFSGDTAYCESNLNWLANDLKQYASAGNPVVYIQHYGVDPWAIKWWPQDTRNQLFNLLDQYNVAAFLVGHTHEPSLRYYRGYPIYQVNNAWPDEDGNGSFAVLRIKDNTISVASCRWTDDKGNFEVVGPYLNDTLPRSINQEIHYNAFSHNDYWRENPLQDALAFRYNCVEADLWLIDGELYVSHERPEPAPAITFENLYLKPLVARIQANGGKVYPDSDRPFYLMVDCKAQGEEMYKLLKKQMEPYKEYFCSVDNGEYRESAVLFFLSGDRPKNSLPKENSRFTFLDGQIKDLGQGIPASLAPAVSDNYSDFFTWKGEGEMPADQLQKMREIIRKVHDEGKLFRWWGAPDTEQFKRFFIKEGVDLVGADDLNGLYNVLNER</sequence>
<dbReference type="OrthoDB" id="9794455at2"/>
<feature type="domain" description="Calcineurin-like phosphoesterase" evidence="2">
    <location>
        <begin position="31"/>
        <end position="258"/>
    </location>
</feature>
<gene>
    <name evidence="3" type="ORF">D7V78_05310</name>
</gene>
<dbReference type="PANTHER" id="PTHR31571:SF1">
    <property type="entry name" value="ALTERED INHERITANCE OF MITOCHONDRIA PROTEIN 6"/>
    <property type="match status" value="1"/>
</dbReference>
<dbReference type="GO" id="GO:0006629">
    <property type="term" value="P:lipid metabolic process"/>
    <property type="evidence" value="ECO:0007669"/>
    <property type="project" value="InterPro"/>
</dbReference>
<name>A0A3L7ZSP0_PARDI</name>
<organism evidence="3 4">
    <name type="scientific">Parabacteroides distasonis</name>
    <dbReference type="NCBI Taxonomy" id="823"/>
    <lineage>
        <taxon>Bacteria</taxon>
        <taxon>Pseudomonadati</taxon>
        <taxon>Bacteroidota</taxon>
        <taxon>Bacteroidia</taxon>
        <taxon>Bacteroidales</taxon>
        <taxon>Tannerellaceae</taxon>
        <taxon>Parabacteroides</taxon>
    </lineage>
</organism>
<dbReference type="InterPro" id="IPR051236">
    <property type="entry name" value="HAT_RTT109-like"/>
</dbReference>
<proteinExistence type="predicted"/>
<dbReference type="AlphaFoldDB" id="A0A3L7ZSP0"/>
<evidence type="ECO:0000256" key="1">
    <source>
        <dbReference type="ARBA" id="ARBA00014286"/>
    </source>
</evidence>
<evidence type="ECO:0000259" key="2">
    <source>
        <dbReference type="Pfam" id="PF00149"/>
    </source>
</evidence>
<accession>A0A3L7ZSP0</accession>
<dbReference type="PANTHER" id="PTHR31571">
    <property type="entry name" value="ALTERED INHERITANCE OF MITOCHONDRIA PROTEIN 6"/>
    <property type="match status" value="1"/>
</dbReference>
<dbReference type="Pfam" id="PF00149">
    <property type="entry name" value="Metallophos"/>
    <property type="match status" value="1"/>
</dbReference>
<reference evidence="3 4" key="1">
    <citation type="submission" date="2018-09" db="EMBL/GenBank/DDBJ databases">
        <title>Murine metabolic-syndrome-specific gut microbial biobank.</title>
        <authorList>
            <person name="Liu C."/>
        </authorList>
    </citation>
    <scope>NUCLEOTIDE SEQUENCE [LARGE SCALE GENOMIC DNA]</scope>
    <source>
        <strain evidence="3 4">8-P5</strain>
    </source>
</reference>
<comment type="caution">
    <text evidence="3">The sequence shown here is derived from an EMBL/GenBank/DDBJ whole genome shotgun (WGS) entry which is preliminary data.</text>
</comment>
<protein>
    <recommendedName>
        <fullName evidence="1">Altered inheritance of mitochondria protein 6</fullName>
    </recommendedName>
</protein>
<evidence type="ECO:0000313" key="4">
    <source>
        <dbReference type="Proteomes" id="UP000278164"/>
    </source>
</evidence>
<dbReference type="SUPFAM" id="SSF51695">
    <property type="entry name" value="PLC-like phosphodiesterases"/>
    <property type="match status" value="1"/>
</dbReference>
<dbReference type="Proteomes" id="UP000278164">
    <property type="component" value="Unassembled WGS sequence"/>
</dbReference>
<dbReference type="Gene3D" id="3.60.21.10">
    <property type="match status" value="1"/>
</dbReference>